<accession>A0A0N4ZGV5</accession>
<keyword evidence="2" id="KW-0732">Signal</keyword>
<reference evidence="5" key="1">
    <citation type="submission" date="2017-02" db="UniProtKB">
        <authorList>
            <consortium name="WormBaseParasite"/>
        </authorList>
    </citation>
    <scope>IDENTIFICATION</scope>
</reference>
<keyword evidence="1" id="KW-1015">Disulfide bond</keyword>
<organism evidence="4 5">
    <name type="scientific">Parastrongyloides trichosuri</name>
    <name type="common">Possum-specific nematode worm</name>
    <dbReference type="NCBI Taxonomy" id="131310"/>
    <lineage>
        <taxon>Eukaryota</taxon>
        <taxon>Metazoa</taxon>
        <taxon>Ecdysozoa</taxon>
        <taxon>Nematoda</taxon>
        <taxon>Chromadorea</taxon>
        <taxon>Rhabditida</taxon>
        <taxon>Tylenchina</taxon>
        <taxon>Panagrolaimomorpha</taxon>
        <taxon>Strongyloidoidea</taxon>
        <taxon>Strongyloididae</taxon>
        <taxon>Parastrongyloides</taxon>
    </lineage>
</organism>
<evidence type="ECO:0000313" key="5">
    <source>
        <dbReference type="WBParaSite" id="PTRK_0000710100.1"/>
    </source>
</evidence>
<evidence type="ECO:0000256" key="1">
    <source>
        <dbReference type="PROSITE-ProRule" id="PRU01211"/>
    </source>
</evidence>
<dbReference type="PROSITE" id="PS51864">
    <property type="entry name" value="ASTACIN"/>
    <property type="match status" value="1"/>
</dbReference>
<dbReference type="InterPro" id="IPR024079">
    <property type="entry name" value="MetalloPept_cat_dom_sf"/>
</dbReference>
<dbReference type="PANTHER" id="PTHR10127">
    <property type="entry name" value="DISCOIDIN, CUB, EGF, LAMININ , AND ZINC METALLOPROTEASE DOMAIN CONTAINING"/>
    <property type="match status" value="1"/>
</dbReference>
<feature type="signal peptide" evidence="2">
    <location>
        <begin position="1"/>
        <end position="17"/>
    </location>
</feature>
<dbReference type="InterPro" id="IPR001506">
    <property type="entry name" value="Peptidase_M12A"/>
</dbReference>
<feature type="disulfide bond" evidence="1">
    <location>
        <begin position="83"/>
        <end position="105"/>
    </location>
</feature>
<evidence type="ECO:0000313" key="4">
    <source>
        <dbReference type="Proteomes" id="UP000038045"/>
    </source>
</evidence>
<name>A0A0N4ZGV5_PARTI</name>
<feature type="domain" description="Peptidase M12A" evidence="3">
    <location>
        <begin position="17"/>
        <end position="222"/>
    </location>
</feature>
<dbReference type="SUPFAM" id="SSF55486">
    <property type="entry name" value="Metalloproteases ('zincins'), catalytic domain"/>
    <property type="match status" value="1"/>
</dbReference>
<keyword evidence="4" id="KW-1185">Reference proteome</keyword>
<evidence type="ECO:0000256" key="2">
    <source>
        <dbReference type="SAM" id="SignalP"/>
    </source>
</evidence>
<sequence>MLFLTTLFLSFVTQIYGAIRIDEDSKWKDVQYGIKIYNYSNNKQFGYVIKNLEENTCIKWNVTSNEIKEGQGINILKSDHEPCYSLEIGANTSKVPNTIFATDNCMNNYYVMLGLVFNALGLSYEHNRDDRDSFVKINNSSVKDSDQKYLTKDRDLKYTTETFGTTYDYGSITHGDPKFYSSNNQITITTVGDYTGWREKMIGQKSIESFNEYKLFNYLYCNHTCPTQKTCYREGYTDPKNCEHCKCPFPFEGNICQNMKQDVRYCAGIRDLTATKDEVRQGFANDATCYVKITAEGNKKVQITVGKLNFQIPSNDICSPGYKDVVEIIYSKYRSVTGLCLCAY</sequence>
<dbReference type="GO" id="GO:0006508">
    <property type="term" value="P:proteolysis"/>
    <property type="evidence" value="ECO:0007669"/>
    <property type="project" value="InterPro"/>
</dbReference>
<protein>
    <submittedName>
        <fullName evidence="5">Astacin domain-containing protein</fullName>
    </submittedName>
</protein>
<dbReference type="Proteomes" id="UP000038045">
    <property type="component" value="Unplaced"/>
</dbReference>
<dbReference type="AlphaFoldDB" id="A0A0N4ZGV5"/>
<dbReference type="Pfam" id="PF01400">
    <property type="entry name" value="Astacin"/>
    <property type="match status" value="1"/>
</dbReference>
<evidence type="ECO:0000259" key="3">
    <source>
        <dbReference type="PROSITE" id="PS51864"/>
    </source>
</evidence>
<dbReference type="WBParaSite" id="PTRK_0000710100.1">
    <property type="protein sequence ID" value="PTRK_0000710100.1"/>
    <property type="gene ID" value="PTRK_0000710100"/>
</dbReference>
<dbReference type="GO" id="GO:0004222">
    <property type="term" value="F:metalloendopeptidase activity"/>
    <property type="evidence" value="ECO:0007669"/>
    <property type="project" value="InterPro"/>
</dbReference>
<dbReference type="PANTHER" id="PTHR10127:SF802">
    <property type="entry name" value="ZINC METALLOPROTEINASE NAS-10"/>
    <property type="match status" value="1"/>
</dbReference>
<feature type="chain" id="PRO_5005891684" evidence="2">
    <location>
        <begin position="18"/>
        <end position="344"/>
    </location>
</feature>
<proteinExistence type="predicted"/>
<comment type="caution">
    <text evidence="1">Lacks conserved residue(s) required for the propagation of feature annotation.</text>
</comment>
<dbReference type="Gene3D" id="3.40.390.10">
    <property type="entry name" value="Collagenase (Catalytic Domain)"/>
    <property type="match status" value="1"/>
</dbReference>